<proteinExistence type="predicted"/>
<accession>A0A291B7P8</accession>
<organism evidence="1 2">
    <name type="scientific">Candidatus Enterovibrio altilux</name>
    <dbReference type="NCBI Taxonomy" id="1927128"/>
    <lineage>
        <taxon>Bacteria</taxon>
        <taxon>Pseudomonadati</taxon>
        <taxon>Pseudomonadota</taxon>
        <taxon>Gammaproteobacteria</taxon>
        <taxon>Vibrionales</taxon>
        <taxon>Vibrionaceae</taxon>
        <taxon>Enterovibrio</taxon>
    </lineage>
</organism>
<evidence type="ECO:0000313" key="2">
    <source>
        <dbReference type="Proteomes" id="UP000218160"/>
    </source>
</evidence>
<dbReference type="Proteomes" id="UP000218160">
    <property type="component" value="Chromosome 1"/>
</dbReference>
<evidence type="ECO:0000313" key="1">
    <source>
        <dbReference type="EMBL" id="ATF09024.1"/>
    </source>
</evidence>
<gene>
    <name evidence="1" type="ORF">BTN50_0495</name>
</gene>
<dbReference type="AlphaFoldDB" id="A0A291B7P8"/>
<dbReference type="EMBL" id="CP020660">
    <property type="protein sequence ID" value="ATF09024.1"/>
    <property type="molecule type" value="Genomic_DNA"/>
</dbReference>
<keyword evidence="2" id="KW-1185">Reference proteome</keyword>
<sequence length="38" mass="4261">MSWIGHLMAEWILGLQPPMFSTSSLTCIGYNPEFEASD</sequence>
<name>A0A291B7P8_9GAMM</name>
<protein>
    <submittedName>
        <fullName evidence="1">Uncharacterized protein</fullName>
    </submittedName>
</protein>
<reference evidence="2" key="1">
    <citation type="submission" date="2017-04" db="EMBL/GenBank/DDBJ databases">
        <title>Genome evolution of the luminous symbionts of deep sea anglerfish.</title>
        <authorList>
            <person name="Hendry T.A."/>
        </authorList>
    </citation>
    <scope>NUCLEOTIDE SEQUENCE [LARGE SCALE GENOMIC DNA]</scope>
</reference>
<dbReference type="KEGG" id="elux:BTN50_0495"/>